<reference evidence="3 7" key="1">
    <citation type="submission" date="2015-02" db="EMBL/GenBank/DDBJ databases">
        <title>Physiological reanalysis, assessment of diazotrophy, and genome sequences of multiple isolates of Streptomyces thermoautotrophicus.</title>
        <authorList>
            <person name="MacKellar D.C."/>
            <person name="Lieber L."/>
            <person name="Norman J."/>
            <person name="Bolger A."/>
            <person name="Tobin C."/>
            <person name="Murray J.W."/>
            <person name="Prell J."/>
        </authorList>
    </citation>
    <scope>NUCLEOTIDE SEQUENCE [LARGE SCALE GENOMIC DNA]</scope>
    <source>
        <strain evidence="3 7">UBT1</strain>
    </source>
</reference>
<sequence length="86" mass="9074">MNTLELWVDTICQELGLQVEDANALIPVVLDLARDVAHGVARPAAPVTAFFLGLAVAGSGRLDKEAVQDLAAQVSAAAGHWREPNE</sequence>
<evidence type="ECO:0000313" key="3">
    <source>
        <dbReference type="EMBL" id="KWX05025.1"/>
    </source>
</evidence>
<feature type="domain" description="DUF6457" evidence="1">
    <location>
        <begin position="2"/>
        <end position="84"/>
    </location>
</feature>
<dbReference type="InterPro" id="IPR045598">
    <property type="entry name" value="DUF6457"/>
</dbReference>
<reference evidence="2" key="3">
    <citation type="submission" date="2015-04" db="EMBL/GenBank/DDBJ databases">
        <title>Physiological reanalysis, assessment of diazotrophy, and genome sequences of multiple isolates of Streptomyces thermoautotrophicus.</title>
        <authorList>
            <person name="MacKellar D.C."/>
            <person name="Lieber L."/>
            <person name="Norman J."/>
            <person name="Bolger A."/>
            <person name="Tobin C."/>
            <person name="Murray J.W."/>
            <person name="Woodward J."/>
            <person name="Friesen M."/>
            <person name="Prell J."/>
        </authorList>
    </citation>
    <scope>NUCLEOTIDE SEQUENCE [LARGE SCALE GENOMIC DNA]</scope>
    <source>
        <strain evidence="2">H1</strain>
    </source>
</reference>
<proteinExistence type="predicted"/>
<dbReference type="Proteomes" id="UP000070188">
    <property type="component" value="Unassembled WGS sequence"/>
</dbReference>
<reference evidence="5" key="4">
    <citation type="submission" date="2015-04" db="EMBL/GenBank/DDBJ databases">
        <title>Physiological reanalysis, assessment of diazotrophy, and genome sequences of multiple isolates of Streptomyces thermoautotrophicus.</title>
        <authorList>
            <person name="MacKellar D.C."/>
            <person name="Lieber L."/>
            <person name="Norman J."/>
            <person name="Bolger A."/>
            <person name="Tobin C."/>
            <person name="Murray J.W."/>
            <person name="Chang R."/>
            <person name="Ford T."/>
            <person name="Nguyen P.Q."/>
            <person name="Woodward J."/>
            <person name="Permingeat H."/>
            <person name="Joshi N.S."/>
            <person name="Silver P.A."/>
            <person name="Usadel B."/>
            <person name="Rutherford A.W."/>
            <person name="Friesen M."/>
            <person name="Prell J."/>
        </authorList>
    </citation>
    <scope>NUCLEOTIDE SEQUENCE [LARGE SCALE GENOMIC DNA]</scope>
    <source>
        <strain evidence="5">H1</strain>
    </source>
</reference>
<gene>
    <name evidence="2" type="ORF">LI90_831</name>
    <name evidence="3" type="ORF">TH66_04515</name>
    <name evidence="4" type="ORF">TR74_08415</name>
</gene>
<keyword evidence="5" id="KW-1185">Reference proteome</keyword>
<evidence type="ECO:0000313" key="2">
    <source>
        <dbReference type="EMBL" id="KWW99197.1"/>
    </source>
</evidence>
<dbReference type="OrthoDB" id="4735656at2"/>
<organism evidence="3 7">
    <name type="scientific">Carbonactinospora thermoautotrophica</name>
    <dbReference type="NCBI Taxonomy" id="1469144"/>
    <lineage>
        <taxon>Bacteria</taxon>
        <taxon>Bacillati</taxon>
        <taxon>Actinomycetota</taxon>
        <taxon>Actinomycetes</taxon>
        <taxon>Kitasatosporales</taxon>
        <taxon>Carbonactinosporaceae</taxon>
        <taxon>Carbonactinospora</taxon>
    </lineage>
</organism>
<dbReference type="AlphaFoldDB" id="A0A132N4G6"/>
<accession>A0A132N4G6</accession>
<comment type="caution">
    <text evidence="3">The sequence shown here is derived from an EMBL/GenBank/DDBJ whole genome shotgun (WGS) entry which is preliminary data.</text>
</comment>
<name>A0A132N4G6_9ACTN</name>
<evidence type="ECO:0000313" key="6">
    <source>
        <dbReference type="Proteomes" id="UP000070598"/>
    </source>
</evidence>
<evidence type="ECO:0000313" key="7">
    <source>
        <dbReference type="Proteomes" id="UP000070659"/>
    </source>
</evidence>
<evidence type="ECO:0000313" key="5">
    <source>
        <dbReference type="Proteomes" id="UP000070188"/>
    </source>
</evidence>
<dbReference type="RefSeq" id="WP_066884330.1">
    <property type="nucleotide sequence ID" value="NZ_CP171739.1"/>
</dbReference>
<dbReference type="Proteomes" id="UP000070598">
    <property type="component" value="Unassembled WGS sequence"/>
</dbReference>
<evidence type="ECO:0000259" key="1">
    <source>
        <dbReference type="Pfam" id="PF20058"/>
    </source>
</evidence>
<dbReference type="EMBL" id="JYIK01000763">
    <property type="protein sequence ID" value="KWX09634.1"/>
    <property type="molecule type" value="Genomic_DNA"/>
</dbReference>
<dbReference type="PATRIC" id="fig|1469144.10.peg.946"/>
<reference evidence="6" key="2">
    <citation type="submission" date="2015-02" db="EMBL/GenBank/DDBJ databases">
        <title>Physiological reanalysis, assessment of diazotrophy, and genome sequences of multiple isolates of Streptomyces thermoautotrophicus.</title>
        <authorList>
            <person name="MacKellar D.C."/>
            <person name="Lieber L."/>
            <person name="Norman J."/>
            <person name="Bolger A."/>
            <person name="Tobin C."/>
            <person name="Murray J.W."/>
            <person name="Friesen M."/>
            <person name="Prell J."/>
        </authorList>
    </citation>
    <scope>NUCLEOTIDE SEQUENCE [LARGE SCALE GENOMIC DNA]</scope>
    <source>
        <strain evidence="6">UBT1</strain>
    </source>
</reference>
<dbReference type="EMBL" id="JYIJ01000013">
    <property type="protein sequence ID" value="KWX05025.1"/>
    <property type="molecule type" value="Genomic_DNA"/>
</dbReference>
<dbReference type="STRING" id="1469144.LI90_831"/>
<evidence type="ECO:0000313" key="4">
    <source>
        <dbReference type="EMBL" id="KWX09634.1"/>
    </source>
</evidence>
<dbReference type="Proteomes" id="UP000070659">
    <property type="component" value="Unassembled WGS sequence"/>
</dbReference>
<dbReference type="EMBL" id="LAXD01000001">
    <property type="protein sequence ID" value="KWW99197.1"/>
    <property type="molecule type" value="Genomic_DNA"/>
</dbReference>
<protein>
    <recommendedName>
        <fullName evidence="1">DUF6457 domain-containing protein</fullName>
    </recommendedName>
</protein>
<dbReference type="Pfam" id="PF20058">
    <property type="entry name" value="DUF6457"/>
    <property type="match status" value="1"/>
</dbReference>